<comment type="similarity">
    <text evidence="7">Belongs to the TRAP transporter small permease family.</text>
</comment>
<feature type="transmembrane region" description="Helical" evidence="7">
    <location>
        <begin position="43"/>
        <end position="61"/>
    </location>
</feature>
<feature type="transmembrane region" description="Helical" evidence="7">
    <location>
        <begin position="123"/>
        <end position="142"/>
    </location>
</feature>
<evidence type="ECO:0000313" key="10">
    <source>
        <dbReference type="Proteomes" id="UP000193083"/>
    </source>
</evidence>
<evidence type="ECO:0000313" key="9">
    <source>
        <dbReference type="EMBL" id="SMH36407.1"/>
    </source>
</evidence>
<comment type="function">
    <text evidence="7">Part of the tripartite ATP-independent periplasmic (TRAP) transport system.</text>
</comment>
<evidence type="ECO:0000256" key="5">
    <source>
        <dbReference type="ARBA" id="ARBA00022989"/>
    </source>
</evidence>
<feature type="domain" description="Tripartite ATP-independent periplasmic transporters DctQ component" evidence="8">
    <location>
        <begin position="19"/>
        <end position="147"/>
    </location>
</feature>
<keyword evidence="3" id="KW-1003">Cell membrane</keyword>
<proteinExistence type="inferred from homology"/>
<keyword evidence="6 7" id="KW-0472">Membrane</keyword>
<sequence>MRKLGNLISYAASALMLSLMVLTVLDVIGRNVFGHPLRGATELTEIALVVLTFLLFPFLALRSQHIVADVADSFGSRILDVLQILLTAVLGALLFALITWRLWILAGRSTAYGDVTSSFGFQIGPILYFTAVLAALSALAFLPPLLKFIRRPAEAEPTHQQSIL</sequence>
<dbReference type="EMBL" id="FXBL01000004">
    <property type="protein sequence ID" value="SMH36407.1"/>
    <property type="molecule type" value="Genomic_DNA"/>
</dbReference>
<feature type="transmembrane region" description="Helical" evidence="7">
    <location>
        <begin position="81"/>
        <end position="103"/>
    </location>
</feature>
<comment type="subunit">
    <text evidence="7">The complex comprises the extracytoplasmic solute receptor protein and the two transmembrane proteins.</text>
</comment>
<accession>A0A1X7NFB6</accession>
<dbReference type="GO" id="GO:0022857">
    <property type="term" value="F:transmembrane transporter activity"/>
    <property type="evidence" value="ECO:0007669"/>
    <property type="project" value="UniProtKB-UniRule"/>
</dbReference>
<evidence type="ECO:0000256" key="7">
    <source>
        <dbReference type="RuleBase" id="RU369079"/>
    </source>
</evidence>
<organism evidence="9 10">
    <name type="scientific">Mesorhizobium australicum</name>
    <dbReference type="NCBI Taxonomy" id="536018"/>
    <lineage>
        <taxon>Bacteria</taxon>
        <taxon>Pseudomonadati</taxon>
        <taxon>Pseudomonadota</taxon>
        <taxon>Alphaproteobacteria</taxon>
        <taxon>Hyphomicrobiales</taxon>
        <taxon>Phyllobacteriaceae</taxon>
        <taxon>Mesorhizobium</taxon>
    </lineage>
</organism>
<evidence type="ECO:0000256" key="4">
    <source>
        <dbReference type="ARBA" id="ARBA00022692"/>
    </source>
</evidence>
<dbReference type="OrthoDB" id="2877624at2"/>
<comment type="subcellular location">
    <subcellularLocation>
        <location evidence="7">Cell inner membrane</location>
        <topology evidence="7">Multi-pass membrane protein</topology>
    </subcellularLocation>
    <subcellularLocation>
        <location evidence="1">Cell membrane</location>
        <topology evidence="1">Multi-pass membrane protein</topology>
    </subcellularLocation>
</comment>
<dbReference type="InterPro" id="IPR055348">
    <property type="entry name" value="DctQ"/>
</dbReference>
<keyword evidence="4 7" id="KW-0812">Transmembrane</keyword>
<dbReference type="GO" id="GO:0005886">
    <property type="term" value="C:plasma membrane"/>
    <property type="evidence" value="ECO:0007669"/>
    <property type="project" value="UniProtKB-SubCell"/>
</dbReference>
<evidence type="ECO:0000256" key="1">
    <source>
        <dbReference type="ARBA" id="ARBA00004651"/>
    </source>
</evidence>
<dbReference type="AlphaFoldDB" id="A0A1X7NFB6"/>
<evidence type="ECO:0000256" key="3">
    <source>
        <dbReference type="ARBA" id="ARBA00022475"/>
    </source>
</evidence>
<keyword evidence="7" id="KW-0997">Cell inner membrane</keyword>
<evidence type="ECO:0000259" key="8">
    <source>
        <dbReference type="Pfam" id="PF04290"/>
    </source>
</evidence>
<name>A0A1X7NFB6_9HYPH</name>
<dbReference type="Proteomes" id="UP000193083">
    <property type="component" value="Unassembled WGS sequence"/>
</dbReference>
<gene>
    <name evidence="9" type="ORF">SAMN02982922_1743</name>
</gene>
<keyword evidence="2 7" id="KW-0813">Transport</keyword>
<evidence type="ECO:0000256" key="6">
    <source>
        <dbReference type="ARBA" id="ARBA00023136"/>
    </source>
</evidence>
<evidence type="ECO:0000256" key="2">
    <source>
        <dbReference type="ARBA" id="ARBA00022448"/>
    </source>
</evidence>
<dbReference type="Pfam" id="PF04290">
    <property type="entry name" value="DctQ"/>
    <property type="match status" value="1"/>
</dbReference>
<feature type="transmembrane region" description="Helical" evidence="7">
    <location>
        <begin position="7"/>
        <end position="28"/>
    </location>
</feature>
<keyword evidence="5 7" id="KW-1133">Transmembrane helix</keyword>
<keyword evidence="10" id="KW-1185">Reference proteome</keyword>
<protein>
    <recommendedName>
        <fullName evidence="7">TRAP transporter small permease protein</fullName>
    </recommendedName>
</protein>
<reference evidence="9 10" key="1">
    <citation type="submission" date="2017-04" db="EMBL/GenBank/DDBJ databases">
        <authorList>
            <person name="Afonso C.L."/>
            <person name="Miller P.J."/>
            <person name="Scott M.A."/>
            <person name="Spackman E."/>
            <person name="Goraichik I."/>
            <person name="Dimitrov K.M."/>
            <person name="Suarez D.L."/>
            <person name="Swayne D.E."/>
        </authorList>
    </citation>
    <scope>NUCLEOTIDE SEQUENCE [LARGE SCALE GENOMIC DNA]</scope>
    <source>
        <strain evidence="9 10">B5P</strain>
    </source>
</reference>